<accession>A0A9E7GZN9</accession>
<dbReference type="EMBL" id="CP097510">
    <property type="protein sequence ID" value="URE22078.1"/>
    <property type="molecule type" value="Genomic_DNA"/>
</dbReference>
<protein>
    <submittedName>
        <fullName evidence="1">Uncharacterized protein</fullName>
    </submittedName>
</protein>
<sequence>TFLVLLPTSRATPASVAPSAPPLGTTHPFFPCSAVEKTMHLLSSKGRQERQRTVTRIGELSTAVIGTPTKAGNDS</sequence>
<gene>
    <name evidence="1" type="ORF">MUK42_12805</name>
</gene>
<evidence type="ECO:0000313" key="2">
    <source>
        <dbReference type="Proteomes" id="UP001055439"/>
    </source>
</evidence>
<proteinExistence type="predicted"/>
<reference evidence="1" key="1">
    <citation type="submission" date="2022-05" db="EMBL/GenBank/DDBJ databases">
        <title>The Musa troglodytarum L. genome provides insights into the mechanism of non-climacteric behaviour and enrichment of carotenoids.</title>
        <authorList>
            <person name="Wang J."/>
        </authorList>
    </citation>
    <scope>NUCLEOTIDE SEQUENCE</scope>
    <source>
        <tissue evidence="1">Leaf</tissue>
    </source>
</reference>
<keyword evidence="2" id="KW-1185">Reference proteome</keyword>
<dbReference type="AlphaFoldDB" id="A0A9E7GZN9"/>
<organism evidence="1 2">
    <name type="scientific">Musa troglodytarum</name>
    <name type="common">fe'i banana</name>
    <dbReference type="NCBI Taxonomy" id="320322"/>
    <lineage>
        <taxon>Eukaryota</taxon>
        <taxon>Viridiplantae</taxon>
        <taxon>Streptophyta</taxon>
        <taxon>Embryophyta</taxon>
        <taxon>Tracheophyta</taxon>
        <taxon>Spermatophyta</taxon>
        <taxon>Magnoliopsida</taxon>
        <taxon>Liliopsida</taxon>
        <taxon>Zingiberales</taxon>
        <taxon>Musaceae</taxon>
        <taxon>Musa</taxon>
    </lineage>
</organism>
<feature type="non-terminal residue" evidence="1">
    <location>
        <position position="1"/>
    </location>
</feature>
<evidence type="ECO:0000313" key="1">
    <source>
        <dbReference type="EMBL" id="URE22078.1"/>
    </source>
</evidence>
<dbReference type="Proteomes" id="UP001055439">
    <property type="component" value="Chromosome 8"/>
</dbReference>
<name>A0A9E7GZN9_9LILI</name>